<keyword evidence="8 11" id="KW-1133">Transmembrane helix</keyword>
<reference evidence="12" key="1">
    <citation type="submission" date="2022-08" db="EMBL/GenBank/DDBJ databases">
        <authorList>
            <person name="Dzunkova M."/>
            <person name="La Clair J."/>
            <person name="Tyml T."/>
            <person name="Doud D."/>
            <person name="Schulz F."/>
            <person name="Piquer S."/>
            <person name="Porcel Sanchis D."/>
            <person name="Osborn A."/>
            <person name="Robinson D."/>
            <person name="Louie K.B."/>
            <person name="Bowen B.P."/>
            <person name="Bowers R."/>
            <person name="Lee J."/>
            <person name="Arnau Llombart V."/>
            <person name="Diaz Villanueva W."/>
            <person name="Gosliner T."/>
            <person name="Northen T."/>
            <person name="Cheng J.-F."/>
            <person name="Burkart M.D."/>
            <person name="Woyke T."/>
        </authorList>
    </citation>
    <scope>NUCLEOTIDE SEQUENCE</scope>
    <source>
        <strain evidence="12">Df01</strain>
    </source>
</reference>
<comment type="caution">
    <text evidence="11">Lacks conserved residue(s) required for the propagation of feature annotation.</text>
</comment>
<organism evidence="12 13">
    <name type="scientific">Candidatus Doriopsillibacter californiensis</name>
    <dbReference type="NCBI Taxonomy" id="2970740"/>
    <lineage>
        <taxon>Bacteria</taxon>
        <taxon>Pseudomonadati</taxon>
        <taxon>Pseudomonadota</taxon>
        <taxon>Gammaproteobacteria</taxon>
        <taxon>Candidatus Tethybacterales</taxon>
        <taxon>Candidatus Persebacteraceae</taxon>
        <taxon>Candidatus Doriopsillibacter</taxon>
    </lineage>
</organism>
<comment type="similarity">
    <text evidence="2 11">Belongs to the SecG family.</text>
</comment>
<reference evidence="12" key="2">
    <citation type="journal article" date="2023" name="Microbiome">
        <title>Synthase-selected sorting approach identifies a beta-lactone synthase in a nudibranch symbiotic bacterium.</title>
        <authorList>
            <person name="Dzunkova M."/>
            <person name="La Clair J.J."/>
            <person name="Tyml T."/>
            <person name="Doud D."/>
            <person name="Schulz F."/>
            <person name="Piquer-Esteban S."/>
            <person name="Porcel Sanchis D."/>
            <person name="Osborn A."/>
            <person name="Robinson D."/>
            <person name="Louie K.B."/>
            <person name="Bowen B.P."/>
            <person name="Bowers R.M."/>
            <person name="Lee J."/>
            <person name="Arnau V."/>
            <person name="Diaz-Villanueva W."/>
            <person name="Stepanauskas R."/>
            <person name="Gosliner T."/>
            <person name="Date S.V."/>
            <person name="Northen T.R."/>
            <person name="Cheng J.F."/>
            <person name="Burkart M.D."/>
            <person name="Woyke T."/>
        </authorList>
    </citation>
    <scope>NUCLEOTIDE SEQUENCE</scope>
    <source>
        <strain evidence="12">Df01</strain>
    </source>
</reference>
<dbReference type="PRINTS" id="PR01651">
    <property type="entry name" value="SECGEXPORT"/>
</dbReference>
<keyword evidence="7 11" id="KW-0653">Protein transport</keyword>
<protein>
    <recommendedName>
        <fullName evidence="3 11">Protein-export membrane protein SecG</fullName>
    </recommendedName>
</protein>
<comment type="caution">
    <text evidence="12">The sequence shown here is derived from an EMBL/GenBank/DDBJ whole genome shotgun (WGS) entry which is preliminary data.</text>
</comment>
<evidence type="ECO:0000256" key="11">
    <source>
        <dbReference type="RuleBase" id="RU365087"/>
    </source>
</evidence>
<gene>
    <name evidence="12" type="primary">secG</name>
    <name evidence="12" type="ORF">NQX30_02080</name>
</gene>
<dbReference type="Pfam" id="PF03840">
    <property type="entry name" value="SecG"/>
    <property type="match status" value="1"/>
</dbReference>
<name>A0ABT7QKF4_9GAMM</name>
<evidence type="ECO:0000256" key="2">
    <source>
        <dbReference type="ARBA" id="ARBA00008445"/>
    </source>
</evidence>
<evidence type="ECO:0000256" key="7">
    <source>
        <dbReference type="ARBA" id="ARBA00022927"/>
    </source>
</evidence>
<evidence type="ECO:0000313" key="12">
    <source>
        <dbReference type="EMBL" id="MDM5147167.1"/>
    </source>
</evidence>
<dbReference type="InterPro" id="IPR004692">
    <property type="entry name" value="SecG"/>
</dbReference>
<dbReference type="PANTHER" id="PTHR34182:SF1">
    <property type="entry name" value="PROTEIN-EXPORT MEMBRANE PROTEIN SECG"/>
    <property type="match status" value="1"/>
</dbReference>
<comment type="subcellular location">
    <subcellularLocation>
        <location evidence="1 11">Cell membrane</location>
        <topology evidence="1 11">Multi-pass membrane protein</topology>
    </subcellularLocation>
</comment>
<evidence type="ECO:0000256" key="6">
    <source>
        <dbReference type="ARBA" id="ARBA00022692"/>
    </source>
</evidence>
<evidence type="ECO:0000256" key="8">
    <source>
        <dbReference type="ARBA" id="ARBA00022989"/>
    </source>
</evidence>
<evidence type="ECO:0000256" key="10">
    <source>
        <dbReference type="ARBA" id="ARBA00023136"/>
    </source>
</evidence>
<evidence type="ECO:0000256" key="4">
    <source>
        <dbReference type="ARBA" id="ARBA00022448"/>
    </source>
</evidence>
<keyword evidence="6 11" id="KW-0812">Transmembrane</keyword>
<comment type="function">
    <text evidence="11">Involved in protein export. Participates in an early event of protein translocation.</text>
</comment>
<evidence type="ECO:0000256" key="1">
    <source>
        <dbReference type="ARBA" id="ARBA00004651"/>
    </source>
</evidence>
<evidence type="ECO:0000256" key="3">
    <source>
        <dbReference type="ARBA" id="ARBA00017876"/>
    </source>
</evidence>
<proteinExistence type="inferred from homology"/>
<evidence type="ECO:0000256" key="9">
    <source>
        <dbReference type="ARBA" id="ARBA00023010"/>
    </source>
</evidence>
<dbReference type="Proteomes" id="UP001168167">
    <property type="component" value="Unassembled WGS sequence"/>
</dbReference>
<evidence type="ECO:0000313" key="13">
    <source>
        <dbReference type="Proteomes" id="UP001168167"/>
    </source>
</evidence>
<accession>A0ABT7QKF4</accession>
<keyword evidence="10 11" id="KW-0472">Membrane</keyword>
<dbReference type="NCBIfam" id="TIGR00810">
    <property type="entry name" value="secG"/>
    <property type="match status" value="1"/>
</dbReference>
<keyword evidence="4 11" id="KW-0813">Transport</keyword>
<sequence>MKIFLLSITIVSSLLMVGVILLQQGKGVGMGASFGRGAQGGLYDTASKANFLTRTTSALATLFLLSSLALSFYLGESGKGVLEELQSGQPAIEVPEAVEELTPKEPVAPVAPE</sequence>
<keyword evidence="9 11" id="KW-0811">Translocation</keyword>
<evidence type="ECO:0000256" key="5">
    <source>
        <dbReference type="ARBA" id="ARBA00022475"/>
    </source>
</evidence>
<keyword evidence="5 11" id="KW-1003">Cell membrane</keyword>
<dbReference type="EMBL" id="JANQAO010000001">
    <property type="protein sequence ID" value="MDM5147167.1"/>
    <property type="molecule type" value="Genomic_DNA"/>
</dbReference>
<keyword evidence="13" id="KW-1185">Reference proteome</keyword>
<feature type="transmembrane region" description="Helical" evidence="11">
    <location>
        <begin position="56"/>
        <end position="75"/>
    </location>
</feature>
<dbReference type="PANTHER" id="PTHR34182">
    <property type="entry name" value="PROTEIN-EXPORT MEMBRANE PROTEIN SECG"/>
    <property type="match status" value="1"/>
</dbReference>